<dbReference type="Proteomes" id="UP000663829">
    <property type="component" value="Unassembled WGS sequence"/>
</dbReference>
<reference evidence="1" key="1">
    <citation type="submission" date="2021-02" db="EMBL/GenBank/DDBJ databases">
        <authorList>
            <person name="Nowell W R."/>
        </authorList>
    </citation>
    <scope>NUCLEOTIDE SEQUENCE</scope>
</reference>
<gene>
    <name evidence="1" type="ORF">GPM918_LOCUS43777</name>
    <name evidence="2" type="ORF">SRO942_LOCUS45384</name>
</gene>
<evidence type="ECO:0000313" key="3">
    <source>
        <dbReference type="Proteomes" id="UP000663829"/>
    </source>
</evidence>
<dbReference type="EMBL" id="CAJOBC010108175">
    <property type="protein sequence ID" value="CAF4512698.1"/>
    <property type="molecule type" value="Genomic_DNA"/>
</dbReference>
<comment type="caution">
    <text evidence="1">The sequence shown here is derived from an EMBL/GenBank/DDBJ whole genome shotgun (WGS) entry which is preliminary data.</text>
</comment>
<proteinExistence type="predicted"/>
<feature type="non-terminal residue" evidence="1">
    <location>
        <position position="1"/>
    </location>
</feature>
<dbReference type="EMBL" id="CAJNOQ010040925">
    <property type="protein sequence ID" value="CAF1621696.1"/>
    <property type="molecule type" value="Genomic_DNA"/>
</dbReference>
<sequence length="31" mass="3506">MGCTGENSREDFVSQCHVKTIILNRVIRDLA</sequence>
<accession>A0A816CFZ2</accession>
<organism evidence="1 3">
    <name type="scientific">Didymodactylos carnosus</name>
    <dbReference type="NCBI Taxonomy" id="1234261"/>
    <lineage>
        <taxon>Eukaryota</taxon>
        <taxon>Metazoa</taxon>
        <taxon>Spiralia</taxon>
        <taxon>Gnathifera</taxon>
        <taxon>Rotifera</taxon>
        <taxon>Eurotatoria</taxon>
        <taxon>Bdelloidea</taxon>
        <taxon>Philodinida</taxon>
        <taxon>Philodinidae</taxon>
        <taxon>Didymodactylos</taxon>
    </lineage>
</organism>
<evidence type="ECO:0000313" key="1">
    <source>
        <dbReference type="EMBL" id="CAF1621696.1"/>
    </source>
</evidence>
<name>A0A816CFZ2_9BILA</name>
<protein>
    <submittedName>
        <fullName evidence="1">Uncharacterized protein</fullName>
    </submittedName>
</protein>
<keyword evidence="3" id="KW-1185">Reference proteome</keyword>
<dbReference type="AlphaFoldDB" id="A0A816CFZ2"/>
<evidence type="ECO:0000313" key="2">
    <source>
        <dbReference type="EMBL" id="CAF4512698.1"/>
    </source>
</evidence>
<dbReference type="Proteomes" id="UP000681722">
    <property type="component" value="Unassembled WGS sequence"/>
</dbReference>